<evidence type="ECO:0000259" key="11">
    <source>
        <dbReference type="PROSITE" id="PS50893"/>
    </source>
</evidence>
<feature type="region of interest" description="Disordered" evidence="10">
    <location>
        <begin position="305"/>
        <end position="335"/>
    </location>
</feature>
<keyword evidence="2" id="KW-0813">Transport</keyword>
<dbReference type="NCBIfam" id="TIGR01188">
    <property type="entry name" value="drrA"/>
    <property type="match status" value="1"/>
</dbReference>
<keyword evidence="3" id="KW-1003">Cell membrane</keyword>
<keyword evidence="8" id="KW-0046">Antibiotic resistance</keyword>
<dbReference type="InterPro" id="IPR005894">
    <property type="entry name" value="DrrA"/>
</dbReference>
<dbReference type="RefSeq" id="WP_207273920.1">
    <property type="nucleotide sequence ID" value="NZ_JAFMPK010000019.1"/>
</dbReference>
<evidence type="ECO:0000256" key="1">
    <source>
        <dbReference type="ARBA" id="ARBA00004413"/>
    </source>
</evidence>
<dbReference type="InterPro" id="IPR017871">
    <property type="entry name" value="ABC_transporter-like_CS"/>
</dbReference>
<dbReference type="PANTHER" id="PTHR42711:SF19">
    <property type="entry name" value="DOXORUBICIN RESISTANCE ATP-BINDING PROTEIN DRRA"/>
    <property type="match status" value="1"/>
</dbReference>
<dbReference type="PROSITE" id="PS00211">
    <property type="entry name" value="ABC_TRANSPORTER_1"/>
    <property type="match status" value="1"/>
</dbReference>
<dbReference type="EMBL" id="JAFMPK010000019">
    <property type="protein sequence ID" value="MBO0607972.1"/>
    <property type="molecule type" value="Genomic_DNA"/>
</dbReference>
<evidence type="ECO:0000313" key="12">
    <source>
        <dbReference type="EMBL" id="MBO0607972.1"/>
    </source>
</evidence>
<evidence type="ECO:0000256" key="7">
    <source>
        <dbReference type="ARBA" id="ARBA00023136"/>
    </source>
</evidence>
<dbReference type="InterPro" id="IPR003593">
    <property type="entry name" value="AAA+_ATPase"/>
</dbReference>
<evidence type="ECO:0000256" key="4">
    <source>
        <dbReference type="ARBA" id="ARBA00022741"/>
    </source>
</evidence>
<dbReference type="Gene3D" id="3.40.50.300">
    <property type="entry name" value="P-loop containing nucleotide triphosphate hydrolases"/>
    <property type="match status" value="1"/>
</dbReference>
<evidence type="ECO:0000256" key="6">
    <source>
        <dbReference type="ARBA" id="ARBA00022967"/>
    </source>
</evidence>
<reference evidence="13" key="2">
    <citation type="submission" date="2023-07" db="EMBL/GenBank/DDBJ databases">
        <title>Myceligenerans salitolerans sp. nov., a halotolerant actinomycete isolated from a salt lake in Xinjiang, China.</title>
        <authorList>
            <person name="Guan T."/>
        </authorList>
    </citation>
    <scope>NUCLEOTIDE SEQUENCE [LARGE SCALE GENOMIC DNA]</scope>
    <source>
        <strain evidence="13">XHU 5031</strain>
    </source>
</reference>
<evidence type="ECO:0000256" key="9">
    <source>
        <dbReference type="ARBA" id="ARBA00049985"/>
    </source>
</evidence>
<name>A0ABS3I4P1_9MICO</name>
<protein>
    <submittedName>
        <fullName evidence="12">ATP-binding cassette domain-containing protein</fullName>
    </submittedName>
</protein>
<proteinExistence type="inferred from homology"/>
<evidence type="ECO:0000313" key="13">
    <source>
        <dbReference type="Proteomes" id="UP000664617"/>
    </source>
</evidence>
<dbReference type="InterPro" id="IPR003439">
    <property type="entry name" value="ABC_transporter-like_ATP-bd"/>
</dbReference>
<keyword evidence="5 12" id="KW-0067">ATP-binding</keyword>
<organism evidence="12 13">
    <name type="scientific">Myceligenerans salitolerans</name>
    <dbReference type="NCBI Taxonomy" id="1230528"/>
    <lineage>
        <taxon>Bacteria</taxon>
        <taxon>Bacillati</taxon>
        <taxon>Actinomycetota</taxon>
        <taxon>Actinomycetes</taxon>
        <taxon>Micrococcales</taxon>
        <taxon>Promicromonosporaceae</taxon>
        <taxon>Myceligenerans</taxon>
    </lineage>
</organism>
<comment type="similarity">
    <text evidence="9">Belongs to the ABC transporter superfamily. Drug exporter-1 (DrugE1) (TC 3.A.1.105) family.</text>
</comment>
<feature type="domain" description="ABC transporter" evidence="11">
    <location>
        <begin position="6"/>
        <end position="236"/>
    </location>
</feature>
<keyword evidence="13" id="KW-1185">Reference proteome</keyword>
<comment type="subcellular location">
    <subcellularLocation>
        <location evidence="1">Cell membrane</location>
        <topology evidence="1">Peripheral membrane protein</topology>
        <orientation evidence="1">Cytoplasmic side</orientation>
    </subcellularLocation>
</comment>
<dbReference type="Proteomes" id="UP000664617">
    <property type="component" value="Unassembled WGS sequence"/>
</dbReference>
<evidence type="ECO:0000256" key="3">
    <source>
        <dbReference type="ARBA" id="ARBA00022475"/>
    </source>
</evidence>
<evidence type="ECO:0000256" key="10">
    <source>
        <dbReference type="SAM" id="MobiDB-lite"/>
    </source>
</evidence>
<comment type="caution">
    <text evidence="12">The sequence shown here is derived from an EMBL/GenBank/DDBJ whole genome shotgun (WGS) entry which is preliminary data.</text>
</comment>
<evidence type="ECO:0000256" key="2">
    <source>
        <dbReference type="ARBA" id="ARBA00022448"/>
    </source>
</evidence>
<dbReference type="Pfam" id="PF00005">
    <property type="entry name" value="ABC_tran"/>
    <property type="match status" value="1"/>
</dbReference>
<dbReference type="SMART" id="SM00382">
    <property type="entry name" value="AAA"/>
    <property type="match status" value="1"/>
</dbReference>
<dbReference type="PANTHER" id="PTHR42711">
    <property type="entry name" value="ABC TRANSPORTER ATP-BINDING PROTEIN"/>
    <property type="match status" value="1"/>
</dbReference>
<evidence type="ECO:0000256" key="8">
    <source>
        <dbReference type="ARBA" id="ARBA00023251"/>
    </source>
</evidence>
<keyword evidence="6" id="KW-1278">Translocase</keyword>
<dbReference type="GO" id="GO:0005524">
    <property type="term" value="F:ATP binding"/>
    <property type="evidence" value="ECO:0007669"/>
    <property type="project" value="UniProtKB-KW"/>
</dbReference>
<sequence>MPAPPLTARGLHKRYGETTALDGFDLEVEAGAVHALLGPNGAGKSTAVGVFATLTRCDAGEVRVAGHDVRRDAVAVRAAIGLVGQGTALDEVLHGRENLVMFGRLHGMARQAARERADELLEAFGLADAADRKVSTYSGGMRRRLDIAAGLIRRPALLFLDEPTTGLDPRARNEVWQAVREIVAAGTTVLLTTQYLDEADQLADRVTVIDHGRVVAEGSPGGLKRRMGGDRVLVTAPLGVDVEALASSLGGVAEPGLRQVVVEAGPEGGAAAVTAVVRALDTEGVVVDDILLRRPTLDEVFLSLTGTGPTTEAGVPVPGASRPAELHPATEGGRS</sequence>
<keyword evidence="4" id="KW-0547">Nucleotide-binding</keyword>
<dbReference type="InterPro" id="IPR050763">
    <property type="entry name" value="ABC_transporter_ATP-binding"/>
</dbReference>
<gene>
    <name evidence="12" type="ORF">J0911_02895</name>
</gene>
<reference evidence="12 13" key="1">
    <citation type="submission" date="2021-03" db="EMBL/GenBank/DDBJ databases">
        <authorList>
            <person name="Xin L."/>
        </authorList>
    </citation>
    <scope>NUCLEOTIDE SEQUENCE [LARGE SCALE GENOMIC DNA]</scope>
    <source>
        <strain evidence="12 13">XHU 5031</strain>
    </source>
</reference>
<accession>A0ABS3I4P1</accession>
<keyword evidence="7" id="KW-0472">Membrane</keyword>
<dbReference type="SUPFAM" id="SSF52540">
    <property type="entry name" value="P-loop containing nucleoside triphosphate hydrolases"/>
    <property type="match status" value="1"/>
</dbReference>
<dbReference type="InterPro" id="IPR027417">
    <property type="entry name" value="P-loop_NTPase"/>
</dbReference>
<evidence type="ECO:0000256" key="5">
    <source>
        <dbReference type="ARBA" id="ARBA00022840"/>
    </source>
</evidence>
<dbReference type="PROSITE" id="PS50893">
    <property type="entry name" value="ABC_TRANSPORTER_2"/>
    <property type="match status" value="1"/>
</dbReference>